<proteinExistence type="predicted"/>
<reference evidence="1" key="2">
    <citation type="submission" date="2015-06" db="UniProtKB">
        <authorList>
            <consortium name="EnsemblPlants"/>
        </authorList>
    </citation>
    <scope>IDENTIFICATION</scope>
</reference>
<accession>A0A0E0P924</accession>
<keyword evidence="2" id="KW-1185">Reference proteome</keyword>
<organism evidence="1 2">
    <name type="scientific">Oryza rufipogon</name>
    <name type="common">Brownbeard rice</name>
    <name type="synonym">Asian wild rice</name>
    <dbReference type="NCBI Taxonomy" id="4529"/>
    <lineage>
        <taxon>Eukaryota</taxon>
        <taxon>Viridiplantae</taxon>
        <taxon>Streptophyta</taxon>
        <taxon>Embryophyta</taxon>
        <taxon>Tracheophyta</taxon>
        <taxon>Spermatophyta</taxon>
        <taxon>Magnoliopsida</taxon>
        <taxon>Liliopsida</taxon>
        <taxon>Poales</taxon>
        <taxon>Poaceae</taxon>
        <taxon>BOP clade</taxon>
        <taxon>Oryzoideae</taxon>
        <taxon>Oryzeae</taxon>
        <taxon>Oryzinae</taxon>
        <taxon>Oryza</taxon>
    </lineage>
</organism>
<reference evidence="2" key="1">
    <citation type="submission" date="2013-06" db="EMBL/GenBank/DDBJ databases">
        <authorList>
            <person name="Zhao Q."/>
        </authorList>
    </citation>
    <scope>NUCLEOTIDE SEQUENCE</scope>
    <source>
        <strain evidence="2">cv. W1943</strain>
    </source>
</reference>
<dbReference type="AlphaFoldDB" id="A0A0E0P924"/>
<evidence type="ECO:0000313" key="1">
    <source>
        <dbReference type="EnsemblPlants" id="ORUFI04G13550.1"/>
    </source>
</evidence>
<dbReference type="Gramene" id="ORUFI04G13550.1">
    <property type="protein sequence ID" value="ORUFI04G13550.1"/>
    <property type="gene ID" value="ORUFI04G13550"/>
</dbReference>
<evidence type="ECO:0000313" key="2">
    <source>
        <dbReference type="Proteomes" id="UP000008022"/>
    </source>
</evidence>
<dbReference type="EnsemblPlants" id="ORUFI04G13550.1">
    <property type="protein sequence ID" value="ORUFI04G13550.1"/>
    <property type="gene ID" value="ORUFI04G13550"/>
</dbReference>
<dbReference type="HOGENOM" id="CLU_1996367_0_0_1"/>
<name>A0A0E0P924_ORYRU</name>
<dbReference type="Proteomes" id="UP000008022">
    <property type="component" value="Unassembled WGS sequence"/>
</dbReference>
<protein>
    <submittedName>
        <fullName evidence="1">Uncharacterized protein</fullName>
    </submittedName>
</protein>
<sequence length="125" mass="12940">MYLSDQANQARGQCLSDPRVVSCNATAASAAGALVGGDGGRRWGAGGSWEAGALSPEAWGIGGGAKGRSCWDGGEPARVVLLAAQEPEDEGEVVGECEAAMAGVLARKYQQEHSLQMEMELVLYQ</sequence>